<dbReference type="PANTHER" id="PTHR45659:SF4">
    <property type="entry name" value="HOMEOBOX PROTEIN ABDOMINAL-A"/>
    <property type="match status" value="1"/>
</dbReference>
<keyword evidence="3 6" id="KW-0238">DNA-binding</keyword>
<keyword evidence="10" id="KW-1185">Reference proteome</keyword>
<evidence type="ECO:0000259" key="9">
    <source>
        <dbReference type="PROSITE" id="PS50071"/>
    </source>
</evidence>
<feature type="region of interest" description="Disordered" evidence="8">
    <location>
        <begin position="1"/>
        <end position="74"/>
    </location>
</feature>
<dbReference type="GO" id="GO:0005634">
    <property type="term" value="C:nucleus"/>
    <property type="evidence" value="ECO:0007669"/>
    <property type="project" value="UniProtKB-SubCell"/>
</dbReference>
<evidence type="ECO:0000256" key="5">
    <source>
        <dbReference type="ARBA" id="ARBA00023242"/>
    </source>
</evidence>
<evidence type="ECO:0000313" key="10">
    <source>
        <dbReference type="Proteomes" id="UP000492821"/>
    </source>
</evidence>
<accession>A0A7E4VKF2</accession>
<evidence type="ECO:0000256" key="1">
    <source>
        <dbReference type="ARBA" id="ARBA00004123"/>
    </source>
</evidence>
<dbReference type="WBParaSite" id="Pan_g21853.t1">
    <property type="protein sequence ID" value="Pan_g21853.t1"/>
    <property type="gene ID" value="Pan_g21853"/>
</dbReference>
<dbReference type="InterPro" id="IPR050296">
    <property type="entry name" value="Antp_homeobox"/>
</dbReference>
<dbReference type="GO" id="GO:0009952">
    <property type="term" value="P:anterior/posterior pattern specification"/>
    <property type="evidence" value="ECO:0007669"/>
    <property type="project" value="TreeGrafter"/>
</dbReference>
<dbReference type="PROSITE" id="PS00027">
    <property type="entry name" value="HOMEOBOX_1"/>
    <property type="match status" value="1"/>
</dbReference>
<dbReference type="SUPFAM" id="SSF46689">
    <property type="entry name" value="Homeodomain-like"/>
    <property type="match status" value="1"/>
</dbReference>
<comment type="subcellular location">
    <subcellularLocation>
        <location evidence="1 6 7">Nucleus</location>
    </subcellularLocation>
</comment>
<keyword evidence="4 6" id="KW-0371">Homeobox</keyword>
<dbReference type="InterPro" id="IPR017970">
    <property type="entry name" value="Homeobox_CS"/>
</dbReference>
<protein>
    <submittedName>
        <fullName evidence="11">Homeobox domain-containing protein</fullName>
    </submittedName>
</protein>
<sequence length="518" mass="54409">MNVSTTPTAAPNDTRRRYLPSTYPERDFLDGPTHQVTATDTSSPGLTLPLPPATRCDSVGDSLGSASSTTSTLSDIDQSAYRGSSIPFHLYGLPYGSQTTPSVVNPFLGLTNAFPSGYRSTPTGYPQQIQSNDTSPFNQSPATDSNATARTSAETPIATSSSGFNGNVSNTPGDLLATAAAAAAVAASTSAGSSASSTSSRSSGAEPSVTTTLPSTEGSSSNQGGSGTSTTTGAAAGADDHLQRLAQMTHGVGLAKSEADNPDATVANLAVAAATADAYQTAAAAAYAQAQAYGSWQNYYQFNNQMAPATAAFPGWPGQCYPASHWAQTKKGRQTYQRYQTSVLESKFQQSSYVSKKQREELRLQTNLTDRQIKIWFQNRRMKAKKEKNRCDEQNEHQPLMPPNPPKNMMPGSNGNSLQHPGSHLGGLMDDSLGLGIDQDKLKANNASSSMLGGPPMWCPPNMNGSAGMHSMVSMADTMANWSMLPPGAAQLHSQGSVTGNSSHPHYPMGYPLCNPNI</sequence>
<dbReference type="SMART" id="SM00389">
    <property type="entry name" value="HOX"/>
    <property type="match status" value="1"/>
</dbReference>
<evidence type="ECO:0000313" key="11">
    <source>
        <dbReference type="WBParaSite" id="Pan_g21853.t1"/>
    </source>
</evidence>
<organism evidence="10 11">
    <name type="scientific">Panagrellus redivivus</name>
    <name type="common">Microworm</name>
    <dbReference type="NCBI Taxonomy" id="6233"/>
    <lineage>
        <taxon>Eukaryota</taxon>
        <taxon>Metazoa</taxon>
        <taxon>Ecdysozoa</taxon>
        <taxon>Nematoda</taxon>
        <taxon>Chromadorea</taxon>
        <taxon>Rhabditida</taxon>
        <taxon>Tylenchina</taxon>
        <taxon>Panagrolaimomorpha</taxon>
        <taxon>Panagrolaimoidea</taxon>
        <taxon>Panagrolaimidae</taxon>
        <taxon>Panagrellus</taxon>
    </lineage>
</organism>
<dbReference type="GO" id="GO:0000978">
    <property type="term" value="F:RNA polymerase II cis-regulatory region sequence-specific DNA binding"/>
    <property type="evidence" value="ECO:0007669"/>
    <property type="project" value="TreeGrafter"/>
</dbReference>
<dbReference type="InterPro" id="IPR009057">
    <property type="entry name" value="Homeodomain-like_sf"/>
</dbReference>
<feature type="region of interest" description="Disordered" evidence="8">
    <location>
        <begin position="119"/>
        <end position="166"/>
    </location>
</feature>
<feature type="region of interest" description="Disordered" evidence="8">
    <location>
        <begin position="387"/>
        <end position="425"/>
    </location>
</feature>
<evidence type="ECO:0000256" key="3">
    <source>
        <dbReference type="ARBA" id="ARBA00023125"/>
    </source>
</evidence>
<feature type="compositionally biased region" description="Low complexity" evidence="8">
    <location>
        <begin position="191"/>
        <end position="205"/>
    </location>
</feature>
<dbReference type="PANTHER" id="PTHR45659">
    <property type="entry name" value="HOMEOBOX PROTEIN HOX"/>
    <property type="match status" value="1"/>
</dbReference>
<dbReference type="Gene3D" id="1.10.10.60">
    <property type="entry name" value="Homeodomain-like"/>
    <property type="match status" value="1"/>
</dbReference>
<dbReference type="GO" id="GO:0000981">
    <property type="term" value="F:DNA-binding transcription factor activity, RNA polymerase II-specific"/>
    <property type="evidence" value="ECO:0007669"/>
    <property type="project" value="InterPro"/>
</dbReference>
<feature type="compositionally biased region" description="Low complexity" evidence="8">
    <location>
        <begin position="39"/>
        <end position="48"/>
    </location>
</feature>
<feature type="domain" description="Homeobox" evidence="9">
    <location>
        <begin position="327"/>
        <end position="387"/>
    </location>
</feature>
<feature type="region of interest" description="Disordered" evidence="8">
    <location>
        <begin position="191"/>
        <end position="235"/>
    </location>
</feature>
<proteinExistence type="predicted"/>
<keyword evidence="2" id="KW-0217">Developmental protein</keyword>
<feature type="compositionally biased region" description="Low complexity" evidence="8">
    <location>
        <begin position="60"/>
        <end position="74"/>
    </location>
</feature>
<dbReference type="InterPro" id="IPR020479">
    <property type="entry name" value="HD_metazoa"/>
</dbReference>
<feature type="compositionally biased region" description="Low complexity" evidence="8">
    <location>
        <begin position="215"/>
        <end position="235"/>
    </location>
</feature>
<evidence type="ECO:0000256" key="4">
    <source>
        <dbReference type="ARBA" id="ARBA00023155"/>
    </source>
</evidence>
<evidence type="ECO:0000256" key="7">
    <source>
        <dbReference type="RuleBase" id="RU000682"/>
    </source>
</evidence>
<dbReference type="PROSITE" id="PS50071">
    <property type="entry name" value="HOMEOBOX_2"/>
    <property type="match status" value="1"/>
</dbReference>
<reference evidence="10" key="1">
    <citation type="journal article" date="2013" name="Genetics">
        <title>The draft genome and transcriptome of Panagrellus redivivus are shaped by the harsh demands of a free-living lifestyle.</title>
        <authorList>
            <person name="Srinivasan J."/>
            <person name="Dillman A.R."/>
            <person name="Macchietto M.G."/>
            <person name="Heikkinen L."/>
            <person name="Lakso M."/>
            <person name="Fracchia K.M."/>
            <person name="Antoshechkin I."/>
            <person name="Mortazavi A."/>
            <person name="Wong G."/>
            <person name="Sternberg P.W."/>
        </authorList>
    </citation>
    <scope>NUCLEOTIDE SEQUENCE [LARGE SCALE GENOMIC DNA]</scope>
    <source>
        <strain evidence="10">MT8872</strain>
    </source>
</reference>
<reference evidence="11" key="2">
    <citation type="submission" date="2020-10" db="UniProtKB">
        <authorList>
            <consortium name="WormBaseParasite"/>
        </authorList>
    </citation>
    <scope>IDENTIFICATION</scope>
</reference>
<evidence type="ECO:0000256" key="6">
    <source>
        <dbReference type="PROSITE-ProRule" id="PRU00108"/>
    </source>
</evidence>
<keyword evidence="5 6" id="KW-0539">Nucleus</keyword>
<dbReference type="Pfam" id="PF00046">
    <property type="entry name" value="Homeodomain"/>
    <property type="match status" value="1"/>
</dbReference>
<evidence type="ECO:0000256" key="8">
    <source>
        <dbReference type="SAM" id="MobiDB-lite"/>
    </source>
</evidence>
<dbReference type="InterPro" id="IPR001356">
    <property type="entry name" value="HD"/>
</dbReference>
<name>A0A7E4VKF2_PANRE</name>
<feature type="DNA-binding region" description="Homeobox" evidence="6">
    <location>
        <begin position="329"/>
        <end position="388"/>
    </location>
</feature>
<feature type="compositionally biased region" description="Low complexity" evidence="8">
    <location>
        <begin position="409"/>
        <end position="425"/>
    </location>
</feature>
<feature type="compositionally biased region" description="Polar residues" evidence="8">
    <location>
        <begin position="1"/>
        <end position="11"/>
    </location>
</feature>
<dbReference type="GO" id="GO:0000122">
    <property type="term" value="P:negative regulation of transcription by RNA polymerase II"/>
    <property type="evidence" value="ECO:0007669"/>
    <property type="project" value="TreeGrafter"/>
</dbReference>
<dbReference type="PRINTS" id="PR00024">
    <property type="entry name" value="HOMEOBOX"/>
</dbReference>
<evidence type="ECO:0000256" key="2">
    <source>
        <dbReference type="ARBA" id="ARBA00022473"/>
    </source>
</evidence>
<dbReference type="AlphaFoldDB" id="A0A7E4VKF2"/>
<dbReference type="Proteomes" id="UP000492821">
    <property type="component" value="Unassembled WGS sequence"/>
</dbReference>
<dbReference type="CDD" id="cd00086">
    <property type="entry name" value="homeodomain"/>
    <property type="match status" value="1"/>
</dbReference>